<dbReference type="InterPro" id="IPR014782">
    <property type="entry name" value="Peptidase_M1_dom"/>
</dbReference>
<proteinExistence type="inferred from homology"/>
<accession>A0ABN1RMD1</accession>
<feature type="domain" description="Peptidase M1 membrane alanine aminopeptidase" evidence="14">
    <location>
        <begin position="314"/>
        <end position="458"/>
    </location>
</feature>
<evidence type="ECO:0000256" key="7">
    <source>
        <dbReference type="ARBA" id="ARBA00022723"/>
    </source>
</evidence>
<keyword evidence="8" id="KW-0378">Hydrolase</keyword>
<evidence type="ECO:0000256" key="3">
    <source>
        <dbReference type="ARBA" id="ARBA00010136"/>
    </source>
</evidence>
<comment type="catalytic activity">
    <reaction evidence="1">
        <text>Release of an N-terminal amino acid, Xaa-|-Yaa- from a peptide, amide or arylamide. Xaa is preferably Ala, but may be most amino acids including Pro (slow action). When a terminal hydrophobic residue is followed by a prolyl residue, the two may be released as an intact Xaa-Pro dipeptide.</text>
        <dbReference type="EC" id="3.4.11.2"/>
    </reaction>
</comment>
<keyword evidence="6" id="KW-0645">Protease</keyword>
<dbReference type="InterPro" id="IPR050344">
    <property type="entry name" value="Peptidase_M1_aminopeptidases"/>
</dbReference>
<keyword evidence="9" id="KW-0862">Zinc</keyword>
<evidence type="ECO:0000256" key="10">
    <source>
        <dbReference type="ARBA" id="ARBA00023049"/>
    </source>
</evidence>
<comment type="cofactor">
    <cofactor evidence="2">
        <name>Zn(2+)</name>
        <dbReference type="ChEBI" id="CHEBI:29105"/>
    </cofactor>
</comment>
<comment type="caution">
    <text evidence="16">The sequence shown here is derived from an EMBL/GenBank/DDBJ whole genome shotgun (WGS) entry which is preliminary data.</text>
</comment>
<comment type="similarity">
    <text evidence="3">Belongs to the peptidase M1 family.</text>
</comment>
<dbReference type="PANTHER" id="PTHR11533:SF297">
    <property type="entry name" value="AMINOPEPTIDASE N"/>
    <property type="match status" value="1"/>
</dbReference>
<evidence type="ECO:0000313" key="17">
    <source>
        <dbReference type="Proteomes" id="UP001500665"/>
    </source>
</evidence>
<organism evidence="16 17">
    <name type="scientific">Actinocorallia libanotica</name>
    <dbReference type="NCBI Taxonomy" id="46162"/>
    <lineage>
        <taxon>Bacteria</taxon>
        <taxon>Bacillati</taxon>
        <taxon>Actinomycetota</taxon>
        <taxon>Actinomycetes</taxon>
        <taxon>Streptosporangiales</taxon>
        <taxon>Thermomonosporaceae</taxon>
        <taxon>Actinocorallia</taxon>
    </lineage>
</organism>
<dbReference type="SUPFAM" id="SSF55486">
    <property type="entry name" value="Metalloproteases ('zincins'), catalytic domain"/>
    <property type="match status" value="1"/>
</dbReference>
<evidence type="ECO:0000256" key="8">
    <source>
        <dbReference type="ARBA" id="ARBA00022801"/>
    </source>
</evidence>
<dbReference type="InterPro" id="IPR042097">
    <property type="entry name" value="Aminopeptidase_N-like_N_sf"/>
</dbReference>
<name>A0ABN1RMD1_9ACTN</name>
<evidence type="ECO:0000256" key="11">
    <source>
        <dbReference type="ARBA" id="ARBA00029811"/>
    </source>
</evidence>
<sequence>MRRSGPVTAAVLTAALAFAPAAHAAERFTPGAAGAGDPYFPENGNGGYDVRDYDLTFQFEPSTGAITATARIQARATQNLSSFNLDFLGPLEVDDVKVNGRAAWKREGAQELVITPRKGIKAGKRFTATVKYHGVPKRIDDPALGTSGWIATDDGAVALNQPFGAATYYPVNDTPRDKATYSVTVTAPSGLKALSNGEKVKERTRGGLTTVTWRMRHPMASELAMLAIGRFNVTTGRTPSGIPSVTAIDSALDTAPDQSKTFFDTTNTVTDWMRRTWGPYPFTSTGGVVDRIGVGYALETQGRSVYDVGEPGRQPNTGTIAHELAHQWFGDSVTPYLWKDIWLNEGWATYNDWLYTEATGGRTAQAAFDASYARAADHAAWQTVMDDPGRDGIYNWSSYTRGAMTLHVLRTKIGDEKFYRLGRTWAAKYKDGNVTTADFKELAEKVSGQDLDALFTAWVHTPGKPAL</sequence>
<evidence type="ECO:0000259" key="15">
    <source>
        <dbReference type="Pfam" id="PF17900"/>
    </source>
</evidence>
<dbReference type="Proteomes" id="UP001500665">
    <property type="component" value="Unassembled WGS sequence"/>
</dbReference>
<evidence type="ECO:0000259" key="14">
    <source>
        <dbReference type="Pfam" id="PF01433"/>
    </source>
</evidence>
<dbReference type="EMBL" id="BAAAHH010000023">
    <property type="protein sequence ID" value="GAA0959933.1"/>
    <property type="molecule type" value="Genomic_DNA"/>
</dbReference>
<evidence type="ECO:0000256" key="5">
    <source>
        <dbReference type="ARBA" id="ARBA00015611"/>
    </source>
</evidence>
<dbReference type="Pfam" id="PF01433">
    <property type="entry name" value="Peptidase_M1"/>
    <property type="match status" value="1"/>
</dbReference>
<dbReference type="PANTHER" id="PTHR11533">
    <property type="entry name" value="PROTEASE M1 ZINC METALLOPROTEASE"/>
    <property type="match status" value="1"/>
</dbReference>
<feature type="signal peptide" evidence="13">
    <location>
        <begin position="1"/>
        <end position="24"/>
    </location>
</feature>
<gene>
    <name evidence="16" type="ORF">GCM10009550_50360</name>
</gene>
<dbReference type="EC" id="3.4.11.2" evidence="4"/>
<dbReference type="Pfam" id="PF17900">
    <property type="entry name" value="Peptidase_M1_N"/>
    <property type="match status" value="1"/>
</dbReference>
<keyword evidence="13" id="KW-0732">Signal</keyword>
<evidence type="ECO:0000256" key="2">
    <source>
        <dbReference type="ARBA" id="ARBA00001947"/>
    </source>
</evidence>
<dbReference type="InterPro" id="IPR027268">
    <property type="entry name" value="Peptidase_M4/M1_CTD_sf"/>
</dbReference>
<dbReference type="RefSeq" id="WP_344243418.1">
    <property type="nucleotide sequence ID" value="NZ_BAAAHH010000023.1"/>
</dbReference>
<feature type="domain" description="Aminopeptidase N-like N-terminal" evidence="15">
    <location>
        <begin position="52"/>
        <end position="221"/>
    </location>
</feature>
<evidence type="ECO:0000256" key="12">
    <source>
        <dbReference type="ARBA" id="ARBA00031533"/>
    </source>
</evidence>
<keyword evidence="7" id="KW-0479">Metal-binding</keyword>
<evidence type="ECO:0000256" key="13">
    <source>
        <dbReference type="SAM" id="SignalP"/>
    </source>
</evidence>
<dbReference type="CDD" id="cd09603">
    <property type="entry name" value="M1_APN_like"/>
    <property type="match status" value="1"/>
</dbReference>
<keyword evidence="17" id="KW-1185">Reference proteome</keyword>
<feature type="chain" id="PRO_5047080614" description="Aminopeptidase N" evidence="13">
    <location>
        <begin position="25"/>
        <end position="467"/>
    </location>
</feature>
<evidence type="ECO:0000256" key="4">
    <source>
        <dbReference type="ARBA" id="ARBA00012564"/>
    </source>
</evidence>
<reference evidence="16 17" key="1">
    <citation type="journal article" date="2019" name="Int. J. Syst. Evol. Microbiol.">
        <title>The Global Catalogue of Microorganisms (GCM) 10K type strain sequencing project: providing services to taxonomists for standard genome sequencing and annotation.</title>
        <authorList>
            <consortium name="The Broad Institute Genomics Platform"/>
            <consortium name="The Broad Institute Genome Sequencing Center for Infectious Disease"/>
            <person name="Wu L."/>
            <person name="Ma J."/>
        </authorList>
    </citation>
    <scope>NUCLEOTIDE SEQUENCE [LARGE SCALE GENOMIC DNA]</scope>
    <source>
        <strain evidence="16 17">JCM 10696</strain>
    </source>
</reference>
<dbReference type="Gene3D" id="2.60.40.1730">
    <property type="entry name" value="tricorn interacting facor f3 domain"/>
    <property type="match status" value="1"/>
</dbReference>
<dbReference type="InterPro" id="IPR045357">
    <property type="entry name" value="Aminopeptidase_N-like_N"/>
</dbReference>
<dbReference type="InterPro" id="IPR001930">
    <property type="entry name" value="Peptidase_M1"/>
</dbReference>
<dbReference type="Gene3D" id="1.10.390.10">
    <property type="entry name" value="Neutral Protease Domain 2"/>
    <property type="match status" value="1"/>
</dbReference>
<evidence type="ECO:0000256" key="1">
    <source>
        <dbReference type="ARBA" id="ARBA00000098"/>
    </source>
</evidence>
<dbReference type="SUPFAM" id="SSF63737">
    <property type="entry name" value="Leukotriene A4 hydrolase N-terminal domain"/>
    <property type="match status" value="1"/>
</dbReference>
<keyword evidence="10" id="KW-0482">Metalloprotease</keyword>
<protein>
    <recommendedName>
        <fullName evidence="5">Aminopeptidase N</fullName>
        <ecNumber evidence="4">3.4.11.2</ecNumber>
    </recommendedName>
    <alternativeName>
        <fullName evidence="11">Alanine aminopeptidase</fullName>
    </alternativeName>
    <alternativeName>
        <fullName evidence="12">Lysyl aminopeptidase</fullName>
    </alternativeName>
</protein>
<evidence type="ECO:0000256" key="9">
    <source>
        <dbReference type="ARBA" id="ARBA00022833"/>
    </source>
</evidence>
<evidence type="ECO:0000256" key="6">
    <source>
        <dbReference type="ARBA" id="ARBA00022670"/>
    </source>
</evidence>
<evidence type="ECO:0000313" key="16">
    <source>
        <dbReference type="EMBL" id="GAA0959933.1"/>
    </source>
</evidence>
<dbReference type="PRINTS" id="PR00756">
    <property type="entry name" value="ALADIPTASE"/>
</dbReference>